<dbReference type="RefSeq" id="WP_126782916.1">
    <property type="nucleotide sequence ID" value="NZ_PIQC01000008.1"/>
</dbReference>
<evidence type="ECO:0000313" key="5">
    <source>
        <dbReference type="EMBL" id="RUO67087.1"/>
    </source>
</evidence>
<dbReference type="CDD" id="cd01948">
    <property type="entry name" value="EAL"/>
    <property type="match status" value="1"/>
</dbReference>
<dbReference type="PANTHER" id="PTHR33121:SF76">
    <property type="entry name" value="SIGNALING PROTEIN"/>
    <property type="match status" value="1"/>
</dbReference>
<dbReference type="PROSITE" id="PS51371">
    <property type="entry name" value="CBS"/>
    <property type="match status" value="1"/>
</dbReference>
<dbReference type="SUPFAM" id="SSF55073">
    <property type="entry name" value="Nucleotide cyclase"/>
    <property type="match status" value="1"/>
</dbReference>
<protein>
    <recommendedName>
        <fullName evidence="7">GGDEF domain-containing protein</fullName>
    </recommendedName>
</protein>
<accession>A0A432YUU8</accession>
<dbReference type="SMART" id="SM00267">
    <property type="entry name" value="GGDEF"/>
    <property type="match status" value="1"/>
</dbReference>
<evidence type="ECO:0000259" key="2">
    <source>
        <dbReference type="PROSITE" id="PS50883"/>
    </source>
</evidence>
<proteinExistence type="predicted"/>
<keyword evidence="1" id="KW-0129">CBS domain</keyword>
<dbReference type="InterPro" id="IPR050706">
    <property type="entry name" value="Cyclic-di-GMP_PDE-like"/>
</dbReference>
<dbReference type="SUPFAM" id="SSF54631">
    <property type="entry name" value="CBS-domain pair"/>
    <property type="match status" value="1"/>
</dbReference>
<dbReference type="InterPro" id="IPR043128">
    <property type="entry name" value="Rev_trsase/Diguanyl_cyclase"/>
</dbReference>
<dbReference type="InterPro" id="IPR000644">
    <property type="entry name" value="CBS_dom"/>
</dbReference>
<gene>
    <name evidence="5" type="ORF">CWI78_11310</name>
</gene>
<dbReference type="AlphaFoldDB" id="A0A432YUU8"/>
<dbReference type="Pfam" id="PF00571">
    <property type="entry name" value="CBS"/>
    <property type="match status" value="2"/>
</dbReference>
<feature type="domain" description="GGDEF" evidence="3">
    <location>
        <begin position="425"/>
        <end position="578"/>
    </location>
</feature>
<dbReference type="Pfam" id="PF00990">
    <property type="entry name" value="GGDEF"/>
    <property type="match status" value="1"/>
</dbReference>
<dbReference type="PROSITE" id="PS50887">
    <property type="entry name" value="GGDEF"/>
    <property type="match status" value="1"/>
</dbReference>
<name>A0A432YUU8_9GAMM</name>
<dbReference type="InterPro" id="IPR029787">
    <property type="entry name" value="Nucleotide_cyclase"/>
</dbReference>
<dbReference type="CDD" id="cd01949">
    <property type="entry name" value="GGDEF"/>
    <property type="match status" value="1"/>
</dbReference>
<dbReference type="Gene3D" id="3.10.580.10">
    <property type="entry name" value="CBS-domain"/>
    <property type="match status" value="1"/>
</dbReference>
<dbReference type="InterPro" id="IPR000160">
    <property type="entry name" value="GGDEF_dom"/>
</dbReference>
<evidence type="ECO:0000259" key="3">
    <source>
        <dbReference type="PROSITE" id="PS50887"/>
    </source>
</evidence>
<evidence type="ECO:0000256" key="1">
    <source>
        <dbReference type="PROSITE-ProRule" id="PRU00703"/>
    </source>
</evidence>
<dbReference type="InterPro" id="IPR046342">
    <property type="entry name" value="CBS_dom_sf"/>
</dbReference>
<dbReference type="SMART" id="SM00052">
    <property type="entry name" value="EAL"/>
    <property type="match status" value="1"/>
</dbReference>
<sequence>MSECDLTETLLTLIREKQLYPLFQPVIDTSRGIIIGHEALIRGPEGHPLEYPDRLFSLASEMQVLSELELACRSAAMQAFQQHSMHGKLFLNVNPNVLQDDSHPHGSTLRLSQQFGIPPEQIVIEISERYPIEDTENLKHAIIHYQKLGFMIAIDDLGAGYSGLKLWSELHPDYVKIDRYFIHSIETSSIKREFVQSILSLATSLRTKVIVEGIETSDELEQLQTMGVNYCQGFLLGRPSPCPVREVSPTLLPQNHHVSINYQSTIASVVDTIHCVSAQTRSAEVLDTFTQDKTLSSLPVISGKTVAGIIRREKIMEFFSGSYGHALYANKPVSYIMDRNPLSVDWKTSLEEVSQLITDNDEVDIYQHIIVTRQGNYYGVASIKNLLRKITELKVNNARHANPLTQLPGNIAINQIIEAQLFESKRFHVAYFDLNHFKPYNDIYGYEQGDQIIKWLALIIQKHLFKYGHFIGHIGGDDFVAIFKDESQTKQLCDKIIRDFEQEVTRFYHQEHIDMGGIKALSRNQEPVFYPILSLAIGVVQPDPSECLSHHDVALLASESKKEAKQFDGSHCHMCHRQKPRRLRQISLQQ</sequence>
<evidence type="ECO:0008006" key="7">
    <source>
        <dbReference type="Google" id="ProtNLM"/>
    </source>
</evidence>
<dbReference type="NCBIfam" id="TIGR00254">
    <property type="entry name" value="GGDEF"/>
    <property type="match status" value="1"/>
</dbReference>
<dbReference type="OrthoDB" id="1673646at2"/>
<organism evidence="5 6">
    <name type="scientific">Idiomarina ramblicola</name>
    <dbReference type="NCBI Taxonomy" id="263724"/>
    <lineage>
        <taxon>Bacteria</taxon>
        <taxon>Pseudomonadati</taxon>
        <taxon>Pseudomonadota</taxon>
        <taxon>Gammaproteobacteria</taxon>
        <taxon>Alteromonadales</taxon>
        <taxon>Idiomarinaceae</taxon>
        <taxon>Idiomarina</taxon>
    </lineage>
</organism>
<keyword evidence="6" id="KW-1185">Reference proteome</keyword>
<dbReference type="SUPFAM" id="SSF141868">
    <property type="entry name" value="EAL domain-like"/>
    <property type="match status" value="1"/>
</dbReference>
<evidence type="ECO:0000313" key="6">
    <source>
        <dbReference type="Proteomes" id="UP000288058"/>
    </source>
</evidence>
<dbReference type="Pfam" id="PF00563">
    <property type="entry name" value="EAL"/>
    <property type="match status" value="1"/>
</dbReference>
<feature type="domain" description="EAL" evidence="2">
    <location>
        <begin position="3"/>
        <end position="253"/>
    </location>
</feature>
<dbReference type="Proteomes" id="UP000288058">
    <property type="component" value="Unassembled WGS sequence"/>
</dbReference>
<dbReference type="PROSITE" id="PS50883">
    <property type="entry name" value="EAL"/>
    <property type="match status" value="1"/>
</dbReference>
<dbReference type="Gene3D" id="3.20.20.450">
    <property type="entry name" value="EAL domain"/>
    <property type="match status" value="1"/>
</dbReference>
<evidence type="ECO:0000259" key="4">
    <source>
        <dbReference type="PROSITE" id="PS51371"/>
    </source>
</evidence>
<dbReference type="PANTHER" id="PTHR33121">
    <property type="entry name" value="CYCLIC DI-GMP PHOSPHODIESTERASE PDEF"/>
    <property type="match status" value="1"/>
</dbReference>
<dbReference type="EMBL" id="PIQC01000008">
    <property type="protein sequence ID" value="RUO67087.1"/>
    <property type="molecule type" value="Genomic_DNA"/>
</dbReference>
<dbReference type="Gene3D" id="3.30.70.270">
    <property type="match status" value="1"/>
</dbReference>
<reference evidence="6" key="1">
    <citation type="journal article" date="2018" name="Front. Microbiol.">
        <title>Genome-Based Analysis Reveals the Taxonomy and Diversity of the Family Idiomarinaceae.</title>
        <authorList>
            <person name="Liu Y."/>
            <person name="Lai Q."/>
            <person name="Shao Z."/>
        </authorList>
    </citation>
    <scope>NUCLEOTIDE SEQUENCE [LARGE SCALE GENOMIC DNA]</scope>
    <source>
        <strain evidence="6">R22</strain>
    </source>
</reference>
<dbReference type="GO" id="GO:0071111">
    <property type="term" value="F:cyclic-guanylate-specific phosphodiesterase activity"/>
    <property type="evidence" value="ECO:0007669"/>
    <property type="project" value="InterPro"/>
</dbReference>
<dbReference type="InterPro" id="IPR001633">
    <property type="entry name" value="EAL_dom"/>
</dbReference>
<comment type="caution">
    <text evidence="5">The sequence shown here is derived from an EMBL/GenBank/DDBJ whole genome shotgun (WGS) entry which is preliminary data.</text>
</comment>
<feature type="domain" description="CBS" evidence="4">
    <location>
        <begin position="337"/>
        <end position="399"/>
    </location>
</feature>
<dbReference type="InterPro" id="IPR035919">
    <property type="entry name" value="EAL_sf"/>
</dbReference>